<evidence type="ECO:0000313" key="1">
    <source>
        <dbReference type="EMBL" id="KAF4499748.1"/>
    </source>
</evidence>
<dbReference type="Proteomes" id="UP000737391">
    <property type="component" value="Unassembled WGS sequence"/>
</dbReference>
<sequence length="317" mass="35766">MKSTRVTEATEWSSWGGHKEATSTLREIQNNNIAFPEAVWTLSAPTALTIVALRAIKRIGKDGRATGVQILNARICPAVYRHGDRRLSDDSRKSREKSSSVYASNEIIVTKEVSQPAISGGPMEELTDDREGIALEARDTQPDSALQVQATSERLFSYNRFMRDMNLWFLGEQRENARLMKDYIGKFRTIDANQLCRSLLILSIAQAADAFSLIEATKQIVREKHHGTYPNIPAKKLEYTKSELEKWFVLAAAVRSEFSYYPIHDHLADVLGVAGDDDLTTAVKDCYKKEWDAEYGLFTYAQNNHIDISYLSSLIHV</sequence>
<name>A0A9P5EG76_9HYPO</name>
<protein>
    <submittedName>
        <fullName evidence="1">Uncharacterized protein</fullName>
    </submittedName>
</protein>
<keyword evidence="2" id="KW-1185">Reference proteome</keyword>
<organism evidence="1 2">
    <name type="scientific">Fusarium agapanthi</name>
    <dbReference type="NCBI Taxonomy" id="1803897"/>
    <lineage>
        <taxon>Eukaryota</taxon>
        <taxon>Fungi</taxon>
        <taxon>Dikarya</taxon>
        <taxon>Ascomycota</taxon>
        <taxon>Pezizomycotina</taxon>
        <taxon>Sordariomycetes</taxon>
        <taxon>Hypocreomycetidae</taxon>
        <taxon>Hypocreales</taxon>
        <taxon>Nectriaceae</taxon>
        <taxon>Fusarium</taxon>
        <taxon>Fusarium fujikuroi species complex</taxon>
    </lineage>
</organism>
<evidence type="ECO:0000313" key="2">
    <source>
        <dbReference type="Proteomes" id="UP000737391"/>
    </source>
</evidence>
<dbReference type="OrthoDB" id="5096899at2759"/>
<gene>
    <name evidence="1" type="ORF">FAGAP_4058</name>
</gene>
<proteinExistence type="predicted"/>
<dbReference type="EMBL" id="LUFC02000236">
    <property type="protein sequence ID" value="KAF4499748.1"/>
    <property type="molecule type" value="Genomic_DNA"/>
</dbReference>
<dbReference type="AlphaFoldDB" id="A0A9P5EG76"/>
<comment type="caution">
    <text evidence="1">The sequence shown here is derived from an EMBL/GenBank/DDBJ whole genome shotgun (WGS) entry which is preliminary data.</text>
</comment>
<accession>A0A9P5EG76</accession>
<reference evidence="1" key="1">
    <citation type="submission" date="2020-01" db="EMBL/GenBank/DDBJ databases">
        <title>Identification and distribution of gene clusters putatively required for synthesis of sphingolipid metabolism inhibitors in phylogenetically diverse species of the filamentous fungus Fusarium.</title>
        <authorList>
            <person name="Kim H.-S."/>
            <person name="Busman M."/>
            <person name="Brown D.W."/>
            <person name="Divon H."/>
            <person name="Uhlig S."/>
            <person name="Proctor R.H."/>
        </authorList>
    </citation>
    <scope>NUCLEOTIDE SEQUENCE</scope>
    <source>
        <strain evidence="1">NRRL 31653</strain>
    </source>
</reference>